<evidence type="ECO:0000313" key="5">
    <source>
        <dbReference type="EMBL" id="CAB5043962.1"/>
    </source>
</evidence>
<evidence type="ECO:0000256" key="1">
    <source>
        <dbReference type="SAM" id="Phobius"/>
    </source>
</evidence>
<evidence type="ECO:0000313" key="2">
    <source>
        <dbReference type="EMBL" id="CAB4367688.1"/>
    </source>
</evidence>
<dbReference type="EMBL" id="CAEZXA010000019">
    <property type="protein sequence ID" value="CAB4668553.1"/>
    <property type="molecule type" value="Genomic_DNA"/>
</dbReference>
<reference evidence="4" key="1">
    <citation type="submission" date="2020-05" db="EMBL/GenBank/DDBJ databases">
        <authorList>
            <person name="Chiriac C."/>
            <person name="Salcher M."/>
            <person name="Ghai R."/>
            <person name="Kavagutti S V."/>
        </authorList>
    </citation>
    <scope>NUCLEOTIDE SEQUENCE</scope>
</reference>
<keyword evidence="1" id="KW-0812">Transmembrane</keyword>
<feature type="transmembrane region" description="Helical" evidence="1">
    <location>
        <begin position="34"/>
        <end position="51"/>
    </location>
</feature>
<accession>A0A6J6TVQ0</accession>
<sequence>MTDELRDQLPDDLNAVDHVGAYDFPDNSRRRIPGVMYAVLAALCVAVWTIADGNDSPNVNKGLLFAAILLAVMSIITITSGWRMTINESEALVVATRSAGFAVGHASAQQVWRGIRSKPTWRIFCYSTEDPPLQQALVLIDAVNGRVVECLVEKNPEAEMPSTVTSER</sequence>
<evidence type="ECO:0000313" key="4">
    <source>
        <dbReference type="EMBL" id="CAB4751065.1"/>
    </source>
</evidence>
<dbReference type="EMBL" id="CAEZZL010000001">
    <property type="protein sequence ID" value="CAB4751065.1"/>
    <property type="molecule type" value="Genomic_DNA"/>
</dbReference>
<keyword evidence="1" id="KW-1133">Transmembrane helix</keyword>
<dbReference type="EMBL" id="CAETWZ010000030">
    <property type="protein sequence ID" value="CAB4367688.1"/>
    <property type="molecule type" value="Genomic_DNA"/>
</dbReference>
<evidence type="ECO:0000313" key="3">
    <source>
        <dbReference type="EMBL" id="CAB4668553.1"/>
    </source>
</evidence>
<keyword evidence="1" id="KW-0472">Membrane</keyword>
<organism evidence="4">
    <name type="scientific">freshwater metagenome</name>
    <dbReference type="NCBI Taxonomy" id="449393"/>
    <lineage>
        <taxon>unclassified sequences</taxon>
        <taxon>metagenomes</taxon>
        <taxon>ecological metagenomes</taxon>
    </lineage>
</organism>
<dbReference type="AlphaFoldDB" id="A0A6J6TVQ0"/>
<dbReference type="EMBL" id="CAFBQH010000002">
    <property type="protein sequence ID" value="CAB5043962.1"/>
    <property type="molecule type" value="Genomic_DNA"/>
</dbReference>
<proteinExistence type="predicted"/>
<name>A0A6J6TVQ0_9ZZZZ</name>
<protein>
    <submittedName>
        <fullName evidence="4">Unannotated protein</fullName>
    </submittedName>
</protein>
<feature type="transmembrane region" description="Helical" evidence="1">
    <location>
        <begin position="63"/>
        <end position="82"/>
    </location>
</feature>
<gene>
    <name evidence="3" type="ORF">UFOPK2334_00383</name>
    <name evidence="4" type="ORF">UFOPK2870_00045</name>
    <name evidence="2" type="ORF">UFOPK4179_00476</name>
    <name evidence="5" type="ORF">UFOPK4293_00050</name>
</gene>